<reference evidence="4" key="2">
    <citation type="submission" date="2015-03" db="EMBL/GenBank/DDBJ databases">
        <authorList>
            <consortium name="Pathogen Informatics"/>
        </authorList>
    </citation>
    <scope>NUCLEOTIDE SEQUENCE [LARGE SCALE GENOMIC DNA]</scope>
    <source>
        <strain evidence="4">A125KOH2</strain>
    </source>
</reference>
<sequence length="214" mass="24466">MYDHNKKALSRVYWRYKNSPNLIKWIKSLPDIAQHSIEDQIYKINELLDIDNAEGDQLDICGRIAGFPYRPLIRSDFVFVFAYNGTGGAQPYDVAPYKPINESVRMVPLSDFMYRVVIKAKIQKNNSIATIDDIKVAVDYILNVNSVVIDGQDMTIKTIWVNEKIPANILVLIELFDLIPRPQGVNAKLIRFNHHPFAYKGTFDAQPYGIGAYI</sequence>
<keyword evidence="3" id="KW-1185">Reference proteome</keyword>
<dbReference type="EMBL" id="CQAZ01000016">
    <property type="protein sequence ID" value="CNH77647.1"/>
    <property type="molecule type" value="Genomic_DNA"/>
</dbReference>
<dbReference type="AlphaFoldDB" id="A0A0T9PR25"/>
<reference evidence="2 3" key="1">
    <citation type="submission" date="2015-03" db="EMBL/GenBank/DDBJ databases">
        <authorList>
            <consortium name="Pathogen Informatics"/>
            <person name="Murphy D."/>
        </authorList>
    </citation>
    <scope>NUCLEOTIDE SEQUENCE [LARGE SCALE GENOMIC DNA]</scope>
    <source>
        <strain evidence="2">Type strain: CIP110230</strain>
        <strain evidence="3">type strain: CIP110230</strain>
    </source>
</reference>
<accession>A0A0T9PR25</accession>
<reference evidence="1" key="3">
    <citation type="submission" date="2015-03" db="EMBL/GenBank/DDBJ databases">
        <authorList>
            <person name="Murphy D."/>
        </authorList>
    </citation>
    <scope>NUCLEOTIDE SEQUENCE [LARGE SCALE GENOMIC DNA]</scope>
    <source>
        <strain evidence="1">A125KOH2</strain>
    </source>
</reference>
<proteinExistence type="predicted"/>
<dbReference type="Proteomes" id="UP000044625">
    <property type="component" value="Unassembled WGS sequence"/>
</dbReference>
<organism evidence="1 4">
    <name type="scientific">Yersinia pekkanenii</name>
    <dbReference type="NCBI Taxonomy" id="1288385"/>
    <lineage>
        <taxon>Bacteria</taxon>
        <taxon>Pseudomonadati</taxon>
        <taxon>Pseudomonadota</taxon>
        <taxon>Gammaproteobacteria</taxon>
        <taxon>Enterobacterales</taxon>
        <taxon>Yersiniaceae</taxon>
        <taxon>Yersinia</taxon>
    </lineage>
</organism>
<dbReference type="OrthoDB" id="5465402at2"/>
<evidence type="ECO:0000313" key="3">
    <source>
        <dbReference type="Proteomes" id="UP000044625"/>
    </source>
</evidence>
<protein>
    <submittedName>
        <fullName evidence="1">Protein of uncharacterized function (DUF2612)</fullName>
    </submittedName>
</protein>
<gene>
    <name evidence="1" type="ORF">ERS008529_02099</name>
    <name evidence="2" type="ORF">ERS137968_04510</name>
</gene>
<evidence type="ECO:0000313" key="1">
    <source>
        <dbReference type="EMBL" id="CNH77647.1"/>
    </source>
</evidence>
<name>A0A0T9PR25_9GAMM</name>
<dbReference type="Pfam" id="PF11041">
    <property type="entry name" value="Phage_Wedge1"/>
    <property type="match status" value="1"/>
</dbReference>
<dbReference type="RefSeq" id="WP_049612958.1">
    <property type="nucleotide sequence ID" value="NZ_CAWMMU010000045.1"/>
</dbReference>
<evidence type="ECO:0000313" key="4">
    <source>
        <dbReference type="Proteomes" id="UP000045840"/>
    </source>
</evidence>
<dbReference type="EMBL" id="CWJL01000045">
    <property type="protein sequence ID" value="CRY69358.1"/>
    <property type="molecule type" value="Genomic_DNA"/>
</dbReference>
<dbReference type="Proteomes" id="UP000045840">
    <property type="component" value="Unassembled WGS sequence"/>
</dbReference>
<dbReference type="STRING" id="1288385.ERS137968_04510"/>
<evidence type="ECO:0000313" key="2">
    <source>
        <dbReference type="EMBL" id="CRY69358.1"/>
    </source>
</evidence>
<dbReference type="InterPro" id="IPR021283">
    <property type="entry name" value="Phage_Wedge1"/>
</dbReference>